<keyword evidence="10" id="KW-1185">Reference proteome</keyword>
<protein>
    <recommendedName>
        <fullName evidence="8">DDE Tnp4 domain-containing protein</fullName>
    </recommendedName>
</protein>
<dbReference type="GO" id="GO:0016787">
    <property type="term" value="F:hydrolase activity"/>
    <property type="evidence" value="ECO:0007669"/>
    <property type="project" value="UniProtKB-KW"/>
</dbReference>
<dbReference type="GO" id="GO:0004518">
    <property type="term" value="F:nuclease activity"/>
    <property type="evidence" value="ECO:0007669"/>
    <property type="project" value="UniProtKB-KW"/>
</dbReference>
<feature type="domain" description="DDE Tnp4" evidence="8">
    <location>
        <begin position="127"/>
        <end position="269"/>
    </location>
</feature>
<dbReference type="InterPro" id="IPR027806">
    <property type="entry name" value="HARBI1_dom"/>
</dbReference>
<dbReference type="GO" id="GO:0005634">
    <property type="term" value="C:nucleus"/>
    <property type="evidence" value="ECO:0007669"/>
    <property type="project" value="UniProtKB-SubCell"/>
</dbReference>
<dbReference type="InterPro" id="IPR045249">
    <property type="entry name" value="HARBI1-like"/>
</dbReference>
<evidence type="ECO:0000256" key="3">
    <source>
        <dbReference type="ARBA" id="ARBA00006958"/>
    </source>
</evidence>
<dbReference type="PANTHER" id="PTHR22930">
    <property type="match status" value="1"/>
</dbReference>
<evidence type="ECO:0000256" key="5">
    <source>
        <dbReference type="ARBA" id="ARBA00022723"/>
    </source>
</evidence>
<dbReference type="OrthoDB" id="6626863at2759"/>
<reference evidence="9" key="2">
    <citation type="submission" date="2022-06" db="UniProtKB">
        <authorList>
            <consortium name="EnsemblMetazoa"/>
        </authorList>
    </citation>
    <scope>IDENTIFICATION</scope>
</reference>
<keyword evidence="6" id="KW-0378">Hydrolase</keyword>
<name>A0A8R2HB66_ACYPI</name>
<evidence type="ECO:0000313" key="10">
    <source>
        <dbReference type="Proteomes" id="UP000007819"/>
    </source>
</evidence>
<evidence type="ECO:0000256" key="1">
    <source>
        <dbReference type="ARBA" id="ARBA00001968"/>
    </source>
</evidence>
<comment type="subcellular location">
    <subcellularLocation>
        <location evidence="2">Nucleus</location>
    </subcellularLocation>
</comment>
<dbReference type="AlphaFoldDB" id="A0A8R2HB66"/>
<dbReference type="KEGG" id="api:107885055"/>
<dbReference type="Proteomes" id="UP000007819">
    <property type="component" value="Unassembled WGS sequence"/>
</dbReference>
<evidence type="ECO:0000259" key="8">
    <source>
        <dbReference type="Pfam" id="PF13359"/>
    </source>
</evidence>
<dbReference type="PANTHER" id="PTHR22930:SF289">
    <property type="entry name" value="DDE TNP4 DOMAIN-CONTAINING PROTEIN-RELATED"/>
    <property type="match status" value="1"/>
</dbReference>
<reference evidence="10" key="1">
    <citation type="submission" date="2010-06" db="EMBL/GenBank/DDBJ databases">
        <authorList>
            <person name="Jiang H."/>
            <person name="Abraham K."/>
            <person name="Ali S."/>
            <person name="Alsbrooks S.L."/>
            <person name="Anim B.N."/>
            <person name="Anosike U.S."/>
            <person name="Attaway T."/>
            <person name="Bandaranaike D.P."/>
            <person name="Battles P.K."/>
            <person name="Bell S.N."/>
            <person name="Bell A.V."/>
            <person name="Beltran B."/>
            <person name="Bickham C."/>
            <person name="Bustamante Y."/>
            <person name="Caleb T."/>
            <person name="Canada A."/>
            <person name="Cardenas V."/>
            <person name="Carter K."/>
            <person name="Chacko J."/>
            <person name="Chandrabose M.N."/>
            <person name="Chavez D."/>
            <person name="Chavez A."/>
            <person name="Chen L."/>
            <person name="Chu H.-S."/>
            <person name="Claassen K.J."/>
            <person name="Cockrell R."/>
            <person name="Collins M."/>
            <person name="Cooper J.A."/>
            <person name="Cree A."/>
            <person name="Curry S.M."/>
            <person name="Da Y."/>
            <person name="Dao M.D."/>
            <person name="Das B."/>
            <person name="Davila M.-L."/>
            <person name="Davy-Carroll L."/>
            <person name="Denson S."/>
            <person name="Dinh H."/>
            <person name="Ebong V.E."/>
            <person name="Edwards J.R."/>
            <person name="Egan A."/>
            <person name="El-Daye J."/>
            <person name="Escobedo L."/>
            <person name="Fernandez S."/>
            <person name="Fernando P.R."/>
            <person name="Flagg N."/>
            <person name="Forbes L.D."/>
            <person name="Fowler R.G."/>
            <person name="Fu Q."/>
            <person name="Gabisi R.A."/>
            <person name="Ganer J."/>
            <person name="Garbino Pronczuk A."/>
            <person name="Garcia R.M."/>
            <person name="Garner T."/>
            <person name="Garrett T.E."/>
            <person name="Gonzalez D.A."/>
            <person name="Hamid H."/>
            <person name="Hawkins E.S."/>
            <person name="Hirani K."/>
            <person name="Hogues M.E."/>
            <person name="Hollins B."/>
            <person name="Hsiao C.-H."/>
            <person name="Jabil R."/>
            <person name="James M.L."/>
            <person name="Jhangiani S.N."/>
            <person name="Johnson B."/>
            <person name="Johnson Q."/>
            <person name="Joshi V."/>
            <person name="Kalu J.B."/>
            <person name="Kam C."/>
            <person name="Kashfia A."/>
            <person name="Keebler J."/>
            <person name="Kisamo H."/>
            <person name="Kovar C.L."/>
            <person name="Lago L.A."/>
            <person name="Lai C.-Y."/>
            <person name="Laidlaw J."/>
            <person name="Lara F."/>
            <person name="Le T.-K."/>
            <person name="Lee S.L."/>
            <person name="Legall F.H."/>
            <person name="Lemon S.J."/>
            <person name="Lewis L.R."/>
            <person name="Li B."/>
            <person name="Liu Y."/>
            <person name="Liu Y.-S."/>
            <person name="Lopez J."/>
            <person name="Lozado R.J."/>
            <person name="Lu J."/>
            <person name="Madu R.C."/>
            <person name="Maheshwari M."/>
            <person name="Maheshwari R."/>
            <person name="Malloy K."/>
            <person name="Martinez E."/>
            <person name="Mathew T."/>
            <person name="Mercado I.C."/>
            <person name="Mercado C."/>
            <person name="Meyer B."/>
            <person name="Montgomery K."/>
            <person name="Morgan M.B."/>
            <person name="Munidasa M."/>
            <person name="Nazareth L.V."/>
            <person name="Nelson J."/>
            <person name="Ng B.M."/>
            <person name="Nguyen N.B."/>
            <person name="Nguyen P.Q."/>
            <person name="Nguyen T."/>
            <person name="Obregon M."/>
            <person name="Okwuonu G.O."/>
            <person name="Onwere C.G."/>
            <person name="Orozco G."/>
            <person name="Parra A."/>
            <person name="Patel S."/>
            <person name="Patil S."/>
            <person name="Perez A."/>
            <person name="Perez Y."/>
            <person name="Pham C."/>
            <person name="Primus E.L."/>
            <person name="Pu L.-L."/>
            <person name="Puazo M."/>
            <person name="Qin X."/>
            <person name="Quiroz J.B."/>
            <person name="Reese J."/>
            <person name="Richards S."/>
            <person name="Rives C.M."/>
            <person name="Robberts R."/>
            <person name="Ruiz S.J."/>
            <person name="Ruiz M.J."/>
            <person name="Santibanez J."/>
            <person name="Schneider B.W."/>
            <person name="Sisson I."/>
            <person name="Smith M."/>
            <person name="Sodergren E."/>
            <person name="Song X.-Z."/>
            <person name="Song B.B."/>
            <person name="Summersgill H."/>
            <person name="Thelus R."/>
            <person name="Thornton R.D."/>
            <person name="Trejos Z.Y."/>
            <person name="Usmani K."/>
            <person name="Vattathil S."/>
            <person name="Villasana D."/>
            <person name="Walker D.L."/>
            <person name="Wang S."/>
            <person name="Wang K."/>
            <person name="White C.S."/>
            <person name="Williams A.C."/>
            <person name="Williamson J."/>
            <person name="Wilson K."/>
            <person name="Woghiren I.O."/>
            <person name="Woodworth J.R."/>
            <person name="Worley K.C."/>
            <person name="Wright R.A."/>
            <person name="Wu W."/>
            <person name="Young L."/>
            <person name="Zhang L."/>
            <person name="Zhang J."/>
            <person name="Zhu Y."/>
            <person name="Muzny D.M."/>
            <person name="Weinstock G."/>
            <person name="Gibbs R.A."/>
        </authorList>
    </citation>
    <scope>NUCLEOTIDE SEQUENCE [LARGE SCALE GENOMIC DNA]</scope>
    <source>
        <strain evidence="10">LSR1</strain>
    </source>
</reference>
<dbReference type="EnsemblMetazoa" id="XM_016808413.1">
    <property type="protein sequence ID" value="XP_016663902.1"/>
    <property type="gene ID" value="LOC107885055"/>
</dbReference>
<keyword evidence="4" id="KW-0540">Nuclease</keyword>
<comment type="similarity">
    <text evidence="3">Belongs to the HARBI1 family.</text>
</comment>
<sequence>MNLYVKIPLDKIKQSINKIELTHIDEYLTRDQRKHVAQFYTGNCAIAPIDKLLLTLRFYATGSFLITAGDFLGVSKSSACVIVRTVSTAIARLCHQFIYMPTTDEEVYTLQRSFYKIARFPRAIGAIDCTHIRIQSPGGHNAEYFRNRKGYFSLNVQTVVSPDLKIMDIVARWPGSCHDQTIFRNSNIHSQLVNGKWGNSLIVADSGYKNTSHIVTPFINPRGNIEELYNESIIRTRNPVERTYGVLKRRFPILSLGLRLKLTTSQTILYLSFLRPVLTFACETWSTTKGDEEKMACFERRVLRRIYGPILENEVYRRRTNVEVQQIYQKPGINAYLMSKRIEWAGHVWRSNGILKKALEGKINVKRPRGRPRQRWIDRVKEDINKCAQGLTLEDSIDRDSWKKVVEAAKVLQGQ</sequence>
<organism evidence="9 10">
    <name type="scientific">Acyrthosiphon pisum</name>
    <name type="common">Pea aphid</name>
    <dbReference type="NCBI Taxonomy" id="7029"/>
    <lineage>
        <taxon>Eukaryota</taxon>
        <taxon>Metazoa</taxon>
        <taxon>Ecdysozoa</taxon>
        <taxon>Arthropoda</taxon>
        <taxon>Hexapoda</taxon>
        <taxon>Insecta</taxon>
        <taxon>Pterygota</taxon>
        <taxon>Neoptera</taxon>
        <taxon>Paraneoptera</taxon>
        <taxon>Hemiptera</taxon>
        <taxon>Sternorrhyncha</taxon>
        <taxon>Aphidomorpha</taxon>
        <taxon>Aphidoidea</taxon>
        <taxon>Aphididae</taxon>
        <taxon>Macrosiphini</taxon>
        <taxon>Acyrthosiphon</taxon>
    </lineage>
</organism>
<comment type="cofactor">
    <cofactor evidence="1">
        <name>a divalent metal cation</name>
        <dbReference type="ChEBI" id="CHEBI:60240"/>
    </cofactor>
</comment>
<accession>A0A8R2HB66</accession>
<evidence type="ECO:0000256" key="2">
    <source>
        <dbReference type="ARBA" id="ARBA00004123"/>
    </source>
</evidence>
<dbReference type="GO" id="GO:0046872">
    <property type="term" value="F:metal ion binding"/>
    <property type="evidence" value="ECO:0007669"/>
    <property type="project" value="UniProtKB-KW"/>
</dbReference>
<proteinExistence type="inferred from homology"/>
<evidence type="ECO:0000256" key="7">
    <source>
        <dbReference type="ARBA" id="ARBA00023242"/>
    </source>
</evidence>
<keyword evidence="5" id="KW-0479">Metal-binding</keyword>
<evidence type="ECO:0000313" key="9">
    <source>
        <dbReference type="EnsemblMetazoa" id="XP_016663902.1"/>
    </source>
</evidence>
<dbReference type="Pfam" id="PF13359">
    <property type="entry name" value="DDE_Tnp_4"/>
    <property type="match status" value="1"/>
</dbReference>
<keyword evidence="7" id="KW-0539">Nucleus</keyword>
<evidence type="ECO:0000256" key="6">
    <source>
        <dbReference type="ARBA" id="ARBA00022801"/>
    </source>
</evidence>
<dbReference type="RefSeq" id="XP_016663902.1">
    <property type="nucleotide sequence ID" value="XM_016808413.1"/>
</dbReference>
<dbReference type="GeneID" id="107885055"/>
<evidence type="ECO:0000256" key="4">
    <source>
        <dbReference type="ARBA" id="ARBA00022722"/>
    </source>
</evidence>